<protein>
    <recommendedName>
        <fullName evidence="3">Vta1/callose synthase N-terminal domain-containing protein</fullName>
    </recommendedName>
</protein>
<evidence type="ECO:0000313" key="5">
    <source>
        <dbReference type="Proteomes" id="UP000092461"/>
    </source>
</evidence>
<evidence type="ECO:0000256" key="2">
    <source>
        <dbReference type="ARBA" id="ARBA00023136"/>
    </source>
</evidence>
<keyword evidence="2" id="KW-0472">Membrane</keyword>
<dbReference type="Pfam" id="PF04652">
    <property type="entry name" value="Vta1"/>
    <property type="match status" value="1"/>
</dbReference>
<dbReference type="GO" id="GO:0032511">
    <property type="term" value="P:late endosome to vacuole transport via multivesicular body sorting pathway"/>
    <property type="evidence" value="ECO:0007669"/>
    <property type="project" value="InterPro"/>
</dbReference>
<dbReference type="PANTHER" id="PTHR46009:SF1">
    <property type="entry name" value="VACUOLAR PROTEIN SORTING-ASSOCIATED PROTEIN VTA1 HOMOLOG"/>
    <property type="match status" value="1"/>
</dbReference>
<proteinExistence type="predicted"/>
<dbReference type="VEuPathDB" id="VectorBase:LLONM1_007930"/>
<accession>A0A1B0GHE3</accession>
<dbReference type="InterPro" id="IPR039431">
    <property type="entry name" value="Vta1/CALS_N"/>
</dbReference>
<dbReference type="EnsemblMetazoa" id="LLOJ001230-RA">
    <property type="protein sequence ID" value="LLOJ001230-PA"/>
    <property type="gene ID" value="LLOJ001230"/>
</dbReference>
<organism evidence="4 5">
    <name type="scientific">Lutzomyia longipalpis</name>
    <name type="common">Sand fly</name>
    <dbReference type="NCBI Taxonomy" id="7200"/>
    <lineage>
        <taxon>Eukaryota</taxon>
        <taxon>Metazoa</taxon>
        <taxon>Ecdysozoa</taxon>
        <taxon>Arthropoda</taxon>
        <taxon>Hexapoda</taxon>
        <taxon>Insecta</taxon>
        <taxon>Pterygota</taxon>
        <taxon>Neoptera</taxon>
        <taxon>Endopterygota</taxon>
        <taxon>Diptera</taxon>
        <taxon>Nematocera</taxon>
        <taxon>Psychodoidea</taxon>
        <taxon>Psychodidae</taxon>
        <taxon>Lutzomyia</taxon>
        <taxon>Lutzomyia</taxon>
    </lineage>
</organism>
<dbReference type="AlphaFoldDB" id="A0A1B0GHE3"/>
<dbReference type="Gene3D" id="1.25.40.270">
    <property type="entry name" value="Vacuolar protein sorting-associated protein vta1"/>
    <property type="match status" value="1"/>
</dbReference>
<dbReference type="InterPro" id="IPR023175">
    <property type="entry name" value="Vta1/CALS_N_sf"/>
</dbReference>
<dbReference type="EMBL" id="AJWK01004519">
    <property type="status" value="NOT_ANNOTATED_CDS"/>
    <property type="molecule type" value="Genomic_DNA"/>
</dbReference>
<dbReference type="GO" id="GO:0005771">
    <property type="term" value="C:multivesicular body"/>
    <property type="evidence" value="ECO:0007669"/>
    <property type="project" value="TreeGrafter"/>
</dbReference>
<name>A0A1B0GHE3_LUTLO</name>
<dbReference type="PANTHER" id="PTHR46009">
    <property type="entry name" value="VACUOLAR PROTEIN SORTING-ASSOCIATED PROTEIN VTA1 HOMOLOG"/>
    <property type="match status" value="1"/>
</dbReference>
<dbReference type="Proteomes" id="UP000092461">
    <property type="component" value="Unassembled WGS sequence"/>
</dbReference>
<evidence type="ECO:0000313" key="4">
    <source>
        <dbReference type="EnsemblMetazoa" id="LLOJ001230-PA"/>
    </source>
</evidence>
<sequence>MSGGVQFSECPPTLKPIAHYLKAATEHDSRDIIVAYWSRLYALQLGLKLSSHLPEETKLFLELMDWLEKTKKEQSGNESITNEVAGQAY</sequence>
<reference evidence="4" key="1">
    <citation type="submission" date="2020-05" db="UniProtKB">
        <authorList>
            <consortium name="EnsemblMetazoa"/>
        </authorList>
    </citation>
    <scope>IDENTIFICATION</scope>
    <source>
        <strain evidence="4">Jacobina</strain>
    </source>
</reference>
<keyword evidence="5" id="KW-1185">Reference proteome</keyword>
<feature type="domain" description="Vta1/callose synthase N-terminal" evidence="3">
    <location>
        <begin position="17"/>
        <end position="89"/>
    </location>
</feature>
<evidence type="ECO:0000259" key="3">
    <source>
        <dbReference type="Pfam" id="PF04652"/>
    </source>
</evidence>
<dbReference type="VEuPathDB" id="VectorBase:LLOJ001230"/>
<dbReference type="InterPro" id="IPR044538">
    <property type="entry name" value="Vta1-like"/>
</dbReference>
<comment type="subcellular location">
    <subcellularLocation>
        <location evidence="1">Endomembrane system</location>
    </subcellularLocation>
</comment>
<evidence type="ECO:0000256" key="1">
    <source>
        <dbReference type="ARBA" id="ARBA00004308"/>
    </source>
</evidence>